<reference evidence="9 10" key="1">
    <citation type="journal article" date="2024" name="BMC Genomics">
        <title>Genome assembly of redclaw crayfish (Cherax quadricarinatus) provides insights into its immune adaptation and hypoxia tolerance.</title>
        <authorList>
            <person name="Liu Z."/>
            <person name="Zheng J."/>
            <person name="Li H."/>
            <person name="Fang K."/>
            <person name="Wang S."/>
            <person name="He J."/>
            <person name="Zhou D."/>
            <person name="Weng S."/>
            <person name="Chi M."/>
            <person name="Gu Z."/>
            <person name="He J."/>
            <person name="Li F."/>
            <person name="Wang M."/>
        </authorList>
    </citation>
    <scope>NUCLEOTIDE SEQUENCE [LARGE SCALE GENOMIC DNA]</scope>
    <source>
        <strain evidence="9">ZL_2023a</strain>
    </source>
</reference>
<feature type="domain" description="C2H2-type" evidence="8">
    <location>
        <begin position="6"/>
        <end position="33"/>
    </location>
</feature>
<dbReference type="PROSITE" id="PS00028">
    <property type="entry name" value="ZINC_FINGER_C2H2_1"/>
    <property type="match status" value="4"/>
</dbReference>
<dbReference type="GO" id="GO:0000981">
    <property type="term" value="F:DNA-binding transcription factor activity, RNA polymerase II-specific"/>
    <property type="evidence" value="ECO:0007669"/>
    <property type="project" value="TreeGrafter"/>
</dbReference>
<feature type="domain" description="C2H2-type" evidence="8">
    <location>
        <begin position="111"/>
        <end position="138"/>
    </location>
</feature>
<evidence type="ECO:0000256" key="2">
    <source>
        <dbReference type="ARBA" id="ARBA00022723"/>
    </source>
</evidence>
<feature type="domain" description="C2H2-type" evidence="8">
    <location>
        <begin position="320"/>
        <end position="343"/>
    </location>
</feature>
<dbReference type="AlphaFoldDB" id="A0AAW0XMY8"/>
<protein>
    <recommendedName>
        <fullName evidence="8">C2H2-type domain-containing protein</fullName>
    </recommendedName>
</protein>
<feature type="non-terminal residue" evidence="9">
    <location>
        <position position="343"/>
    </location>
</feature>
<dbReference type="SUPFAM" id="SSF57667">
    <property type="entry name" value="beta-beta-alpha zinc fingers"/>
    <property type="match status" value="4"/>
</dbReference>
<dbReference type="PROSITE" id="PS50157">
    <property type="entry name" value="ZINC_FINGER_C2H2_2"/>
    <property type="match status" value="6"/>
</dbReference>
<evidence type="ECO:0000256" key="6">
    <source>
        <dbReference type="ARBA" id="ARBA00023242"/>
    </source>
</evidence>
<keyword evidence="10" id="KW-1185">Reference proteome</keyword>
<evidence type="ECO:0000256" key="7">
    <source>
        <dbReference type="PROSITE-ProRule" id="PRU00042"/>
    </source>
</evidence>
<feature type="domain" description="C2H2-type" evidence="8">
    <location>
        <begin position="139"/>
        <end position="166"/>
    </location>
</feature>
<dbReference type="EMBL" id="JARKIK010000031">
    <property type="protein sequence ID" value="KAK8741079.1"/>
    <property type="molecule type" value="Genomic_DNA"/>
</dbReference>
<dbReference type="PANTHER" id="PTHR24394">
    <property type="entry name" value="ZINC FINGER PROTEIN"/>
    <property type="match status" value="1"/>
</dbReference>
<dbReference type="Gene3D" id="3.30.160.60">
    <property type="entry name" value="Classic Zinc Finger"/>
    <property type="match status" value="5"/>
</dbReference>
<dbReference type="Pfam" id="PF00096">
    <property type="entry name" value="zf-C2H2"/>
    <property type="match status" value="3"/>
</dbReference>
<evidence type="ECO:0000256" key="3">
    <source>
        <dbReference type="ARBA" id="ARBA00022737"/>
    </source>
</evidence>
<evidence type="ECO:0000259" key="8">
    <source>
        <dbReference type="PROSITE" id="PS50157"/>
    </source>
</evidence>
<evidence type="ECO:0000256" key="5">
    <source>
        <dbReference type="ARBA" id="ARBA00022833"/>
    </source>
</evidence>
<proteinExistence type="predicted"/>
<dbReference type="InterPro" id="IPR013087">
    <property type="entry name" value="Znf_C2H2_type"/>
</dbReference>
<dbReference type="FunFam" id="3.30.160.60:FF:000446">
    <property type="entry name" value="Zinc finger protein"/>
    <property type="match status" value="1"/>
</dbReference>
<keyword evidence="6" id="KW-0539">Nucleus</keyword>
<accession>A0AAW0XMY8</accession>
<sequence>MADNVYTCEVCGKTFSRLCKLKRHTYVHMTDEGQLFRDEFAQLPDFIDTQQYEEMNPSLCMFSNKGISEGNQINDCQVFHKDEKTRESYKESIVNLITEEMQVLVDGRLYYECQVCKQRLKKKFFLKNHLRKHTGERPYKCKDCEKTFTFYQCLWNHSRKHTGEKRYKCNYCQKCFVYYQSLWNHKKFQLCKEPCVCGICGVKCAYFCQLKAHVKQHMDEIINGANLKVYGRIDFDERRFSANSSLESHKMQHSSNRPDPSKISQVMTDSPIIEGQLVMVDDGDHRQYNKGYKQCDACKKTFVYTKCLINHLKTHENKTFKCHVCEKSFTKLRDWKIHSRVHT</sequence>
<dbReference type="PANTHER" id="PTHR24394:SF29">
    <property type="entry name" value="MYONEURIN"/>
    <property type="match status" value="1"/>
</dbReference>
<dbReference type="SMART" id="SM00355">
    <property type="entry name" value="ZnF_C2H2"/>
    <property type="match status" value="7"/>
</dbReference>
<dbReference type="GO" id="GO:0008270">
    <property type="term" value="F:zinc ion binding"/>
    <property type="evidence" value="ECO:0007669"/>
    <property type="project" value="UniProtKB-KW"/>
</dbReference>
<evidence type="ECO:0000313" key="10">
    <source>
        <dbReference type="Proteomes" id="UP001445076"/>
    </source>
</evidence>
<dbReference type="GO" id="GO:0005634">
    <property type="term" value="C:nucleus"/>
    <property type="evidence" value="ECO:0007669"/>
    <property type="project" value="UniProtKB-SubCell"/>
</dbReference>
<comment type="subcellular location">
    <subcellularLocation>
        <location evidence="1">Nucleus</location>
    </subcellularLocation>
</comment>
<keyword evidence="3" id="KW-0677">Repeat</keyword>
<feature type="domain" description="C2H2-type" evidence="8">
    <location>
        <begin position="167"/>
        <end position="194"/>
    </location>
</feature>
<dbReference type="Proteomes" id="UP001445076">
    <property type="component" value="Unassembled WGS sequence"/>
</dbReference>
<evidence type="ECO:0000313" key="9">
    <source>
        <dbReference type="EMBL" id="KAK8741079.1"/>
    </source>
</evidence>
<feature type="domain" description="C2H2-type" evidence="8">
    <location>
        <begin position="293"/>
        <end position="320"/>
    </location>
</feature>
<keyword evidence="2" id="KW-0479">Metal-binding</keyword>
<organism evidence="9 10">
    <name type="scientific">Cherax quadricarinatus</name>
    <name type="common">Australian red claw crayfish</name>
    <dbReference type="NCBI Taxonomy" id="27406"/>
    <lineage>
        <taxon>Eukaryota</taxon>
        <taxon>Metazoa</taxon>
        <taxon>Ecdysozoa</taxon>
        <taxon>Arthropoda</taxon>
        <taxon>Crustacea</taxon>
        <taxon>Multicrustacea</taxon>
        <taxon>Malacostraca</taxon>
        <taxon>Eumalacostraca</taxon>
        <taxon>Eucarida</taxon>
        <taxon>Decapoda</taxon>
        <taxon>Pleocyemata</taxon>
        <taxon>Astacidea</taxon>
        <taxon>Parastacoidea</taxon>
        <taxon>Parastacidae</taxon>
        <taxon>Cherax</taxon>
    </lineage>
</organism>
<gene>
    <name evidence="9" type="ORF">OTU49_002484</name>
</gene>
<evidence type="ECO:0000256" key="1">
    <source>
        <dbReference type="ARBA" id="ARBA00004123"/>
    </source>
</evidence>
<keyword evidence="4 7" id="KW-0863">Zinc-finger</keyword>
<comment type="caution">
    <text evidence="9">The sequence shown here is derived from an EMBL/GenBank/DDBJ whole genome shotgun (WGS) entry which is preliminary data.</text>
</comment>
<evidence type="ECO:0000256" key="4">
    <source>
        <dbReference type="ARBA" id="ARBA00022771"/>
    </source>
</evidence>
<dbReference type="FunFam" id="3.30.160.60:FF:000065">
    <property type="entry name" value="B-cell CLL/lymphoma 6, member B"/>
    <property type="match status" value="1"/>
</dbReference>
<dbReference type="Pfam" id="PF13912">
    <property type="entry name" value="zf-C2H2_6"/>
    <property type="match status" value="2"/>
</dbReference>
<name>A0AAW0XMY8_CHEQU</name>
<dbReference type="FunFam" id="3.30.160.60:FF:002343">
    <property type="entry name" value="Zinc finger protein 33A"/>
    <property type="match status" value="1"/>
</dbReference>
<dbReference type="InterPro" id="IPR036236">
    <property type="entry name" value="Znf_C2H2_sf"/>
</dbReference>
<keyword evidence="5" id="KW-0862">Zinc</keyword>